<feature type="region of interest" description="Disordered" evidence="1">
    <location>
        <begin position="126"/>
        <end position="147"/>
    </location>
</feature>
<evidence type="ECO:0000256" key="1">
    <source>
        <dbReference type="SAM" id="MobiDB-lite"/>
    </source>
</evidence>
<evidence type="ECO:0000313" key="3">
    <source>
        <dbReference type="Proteomes" id="UP000598146"/>
    </source>
</evidence>
<protein>
    <submittedName>
        <fullName evidence="2">Uncharacterized protein</fullName>
    </submittedName>
</protein>
<dbReference type="AlphaFoldDB" id="A0A931CJ00"/>
<accession>A0A931CJ00</accession>
<comment type="caution">
    <text evidence="2">The sequence shown here is derived from an EMBL/GenBank/DDBJ whole genome shotgun (WGS) entry which is preliminary data.</text>
</comment>
<gene>
    <name evidence="2" type="ORF">I4J89_43040</name>
</gene>
<dbReference type="RefSeq" id="WP_196419992.1">
    <property type="nucleotide sequence ID" value="NZ_JADQTO010000035.1"/>
</dbReference>
<proteinExistence type="predicted"/>
<name>A0A931CJ00_9ACTN</name>
<sequence length="172" mass="18640">MKPPTIHLPHSGLTAPDTRYTVTSYKEHQTYDGVTFTATLRHNGKIIGRIENDGRGGPDIFSPNTAGGMREQRDALEAFAARCTDARGVTPDVELLLGDLVTEYQTSRAIARAAKRGNTLLRLLQDHESGDGPMGWASEAATTETSPAWAADRERLRAHLLGDPELAPHALA</sequence>
<keyword evidence="3" id="KW-1185">Reference proteome</keyword>
<dbReference type="Proteomes" id="UP000598146">
    <property type="component" value="Unassembled WGS sequence"/>
</dbReference>
<reference evidence="2" key="1">
    <citation type="submission" date="2020-11" db="EMBL/GenBank/DDBJ databases">
        <title>Isolation and identification of active actinomycetes.</title>
        <authorList>
            <person name="Sun X."/>
        </authorList>
    </citation>
    <scope>NUCLEOTIDE SEQUENCE</scope>
    <source>
        <strain evidence="2">NEAU-A11</strain>
    </source>
</reference>
<dbReference type="EMBL" id="JADQTO010000035">
    <property type="protein sequence ID" value="MBG0568223.1"/>
    <property type="molecule type" value="Genomic_DNA"/>
</dbReference>
<evidence type="ECO:0000313" key="2">
    <source>
        <dbReference type="EMBL" id="MBG0568223.1"/>
    </source>
</evidence>
<organism evidence="2 3">
    <name type="scientific">Actinoplanes aureus</name>
    <dbReference type="NCBI Taxonomy" id="2792083"/>
    <lineage>
        <taxon>Bacteria</taxon>
        <taxon>Bacillati</taxon>
        <taxon>Actinomycetota</taxon>
        <taxon>Actinomycetes</taxon>
        <taxon>Micromonosporales</taxon>
        <taxon>Micromonosporaceae</taxon>
        <taxon>Actinoplanes</taxon>
    </lineage>
</organism>
<feature type="compositionally biased region" description="Low complexity" evidence="1">
    <location>
        <begin position="136"/>
        <end position="147"/>
    </location>
</feature>